<keyword evidence="2" id="KW-1277">Toxin-antitoxin system</keyword>
<gene>
    <name evidence="3" type="ORF">K1X15_16100</name>
</gene>
<dbReference type="InterPro" id="IPR010985">
    <property type="entry name" value="Ribbon_hlx_hlx"/>
</dbReference>
<accession>A0ABX8WBP7</accession>
<dbReference type="InterPro" id="IPR022789">
    <property type="entry name" value="ParD"/>
</dbReference>
<dbReference type="RefSeq" id="WP_220304613.1">
    <property type="nucleotide sequence ID" value="NZ_CP080590.1"/>
</dbReference>
<evidence type="ECO:0000313" key="3">
    <source>
        <dbReference type="EMBL" id="QYO76122.1"/>
    </source>
</evidence>
<sequence>MATMNVSLPDAMKQWVEEQVETGRYANSSDVIRDLVRKEQARADAREKLDQMVEQALASGIVEISREDLLARMKAKRLDVIAQQKSA</sequence>
<dbReference type="SUPFAM" id="SSF47598">
    <property type="entry name" value="Ribbon-helix-helix"/>
    <property type="match status" value="1"/>
</dbReference>
<protein>
    <submittedName>
        <fullName evidence="3">Type II toxin-antitoxin system ParD family antitoxin</fullName>
    </submittedName>
</protein>
<dbReference type="PANTHER" id="PTHR36582">
    <property type="entry name" value="ANTITOXIN PARD"/>
    <property type="match status" value="1"/>
</dbReference>
<dbReference type="Gene3D" id="6.10.10.120">
    <property type="entry name" value="Antitoxin ParD1-like"/>
    <property type="match status" value="1"/>
</dbReference>
<evidence type="ECO:0000313" key="4">
    <source>
        <dbReference type="Proteomes" id="UP000825799"/>
    </source>
</evidence>
<dbReference type="EMBL" id="CP080590">
    <property type="protein sequence ID" value="QYO76122.1"/>
    <property type="molecule type" value="Genomic_DNA"/>
</dbReference>
<reference evidence="3 4" key="1">
    <citation type="submission" date="2021-08" db="EMBL/GenBank/DDBJ databases">
        <title>Devosia salina sp. nov., isolated from the South China Sea sediment.</title>
        <authorList>
            <person name="Zhou Z."/>
        </authorList>
    </citation>
    <scope>NUCLEOTIDE SEQUENCE [LARGE SCALE GENOMIC DNA]</scope>
    <source>
        <strain evidence="3 4">SCS-3</strain>
    </source>
</reference>
<keyword evidence="4" id="KW-1185">Reference proteome</keyword>
<proteinExistence type="inferred from homology"/>
<organism evidence="3 4">
    <name type="scientific">Devosia salina</name>
    <dbReference type="NCBI Taxonomy" id="2860336"/>
    <lineage>
        <taxon>Bacteria</taxon>
        <taxon>Pseudomonadati</taxon>
        <taxon>Pseudomonadota</taxon>
        <taxon>Alphaproteobacteria</taxon>
        <taxon>Hyphomicrobiales</taxon>
        <taxon>Devosiaceae</taxon>
        <taxon>Devosia</taxon>
    </lineage>
</organism>
<dbReference type="InterPro" id="IPR038296">
    <property type="entry name" value="ParD_sf"/>
</dbReference>
<dbReference type="CDD" id="cd22231">
    <property type="entry name" value="RHH_NikR_HicB-like"/>
    <property type="match status" value="1"/>
</dbReference>
<dbReference type="PANTHER" id="PTHR36582:SF2">
    <property type="entry name" value="ANTITOXIN PARD"/>
    <property type="match status" value="1"/>
</dbReference>
<comment type="similarity">
    <text evidence="1">Belongs to the ParD antitoxin family.</text>
</comment>
<evidence type="ECO:0000256" key="2">
    <source>
        <dbReference type="ARBA" id="ARBA00022649"/>
    </source>
</evidence>
<name>A0ABX8WBP7_9HYPH</name>
<evidence type="ECO:0000256" key="1">
    <source>
        <dbReference type="ARBA" id="ARBA00008580"/>
    </source>
</evidence>
<dbReference type="NCBIfam" id="TIGR02606">
    <property type="entry name" value="antidote_CC2985"/>
    <property type="match status" value="1"/>
</dbReference>
<dbReference type="Proteomes" id="UP000825799">
    <property type="component" value="Chromosome"/>
</dbReference>